<name>A0A4U9D5Q1_RAOTE</name>
<evidence type="ECO:0000313" key="1">
    <source>
        <dbReference type="EMBL" id="VTN13177.1"/>
    </source>
</evidence>
<dbReference type="Proteomes" id="UP000339249">
    <property type="component" value="Unassembled WGS sequence"/>
</dbReference>
<sequence length="140" mass="14952">MNGALLGGGAKDGVFKMPHALALIEAPGAAIGGQHLQPQPALALSFGPRFDGAKKPFTVAMPRFAGQQIELMQQRALRAIGLNLLTMCVFGESYRALRFGDQPAAVCLGQAALQDFGGILLLKKVLQLAGAVPEWVKWWR</sequence>
<dbReference type="AlphaFoldDB" id="A0A4U9D5Q1"/>
<gene>
    <name evidence="1" type="ORF">NCTC9185_05205</name>
</gene>
<reference evidence="1 2" key="1">
    <citation type="submission" date="2019-04" db="EMBL/GenBank/DDBJ databases">
        <authorList>
            <consortium name="Pathogen Informatics"/>
        </authorList>
    </citation>
    <scope>NUCLEOTIDE SEQUENCE [LARGE SCALE GENOMIC DNA]</scope>
    <source>
        <strain evidence="1 2">NCTC9185</strain>
    </source>
</reference>
<proteinExistence type="predicted"/>
<organism evidence="1 2">
    <name type="scientific">Raoultella terrigena</name>
    <name type="common">Klebsiella terrigena</name>
    <dbReference type="NCBI Taxonomy" id="577"/>
    <lineage>
        <taxon>Bacteria</taxon>
        <taxon>Pseudomonadati</taxon>
        <taxon>Pseudomonadota</taxon>
        <taxon>Gammaproteobacteria</taxon>
        <taxon>Enterobacterales</taxon>
        <taxon>Enterobacteriaceae</taxon>
        <taxon>Klebsiella/Raoultella group</taxon>
        <taxon>Raoultella</taxon>
    </lineage>
</organism>
<evidence type="ECO:0000313" key="2">
    <source>
        <dbReference type="Proteomes" id="UP000339249"/>
    </source>
</evidence>
<protein>
    <submittedName>
        <fullName evidence="1">Uncharacterized protein</fullName>
    </submittedName>
</protein>
<accession>A0A4U9D5Q1</accession>
<dbReference type="EMBL" id="CABDVU010000001">
    <property type="protein sequence ID" value="VTN13177.1"/>
    <property type="molecule type" value="Genomic_DNA"/>
</dbReference>